<name>A0A8S3T954_MYTED</name>
<proteinExistence type="predicted"/>
<feature type="transmembrane region" description="Helical" evidence="3">
    <location>
        <begin position="1199"/>
        <end position="1223"/>
    </location>
</feature>
<comment type="caution">
    <text evidence="5">The sequence shown here is derived from an EMBL/GenBank/DDBJ whole genome shotgun (WGS) entry which is preliminary data.</text>
</comment>
<dbReference type="OrthoDB" id="6075221at2759"/>
<sequence>MVAFKTSTQRVHPWIRAMWLFYYEYLGIQNSYDVKWSTEPASWRPTSKLQLKKIMTEVSKNEDSSANENLTQFMITIYPTTGLIEVQGNAYQSFVANDFPLLLKCVNKMIINQQFTSKDTNDPNNNVNIDQEETVLKTVQNKIVKNSDTIKSSDTTNVKESQLLTTLEQSTQVNESTLNTLIQSPDSISILEDNCVKAIDKIETVLIKNVNEKLSVVIKTHTTALEDQTIMLKQCLAEIQNKQVNVTLDKKGQTSLETENGKLKSRIDASQLKIETLNNSIQHLRSDYELKLEMSKSEISHLRQDNQNLKVKLSGTQNDCQAEIDHLRYIIKSKNEEIERLEGTAKALRETIDQQQDAIISIKMQPLPQRSYDSYDNFQNVASTSKAKDVNKSPNKVETIPKNKNLDTVNKPKSDVNQKPKVIIVGTSNTSRLNTNFLSKNFTTTKYTAFHLEDTAKTIEELKLSPAPNVIGLHSLTNSLKDNSADNCVTKFDNIVQTTNKKWPSCKVVISLATVRKDKDTYNNQVHLVNALVRNHFIKYNFVSLCDNDNLATRGKPIDRFIKADGFHLTDQGVARFASNIKRSCEETVNHRRRVPKNLTIITTKDMAIIMETIGVTDGTNKANRSVPSRSQGNACNSSKPKVKKDLKFCFWNVGGIVHGGMNKLDDDMFLSEIKAYDIILLAETHIGYNTPLSIDGYKYYPVCRPISGNGRYFGGLAIFIKQALKPHISLLVNSQKDFQWMKFDKSYFNFNHDLYLCLAYDPPAQSIYTKNLSTDILQLLEKDILHFKSKGDVLLCGDFNARCGNLLDFVSSDSTDHLPISNDNYPVDFNLNVRNSRDTTVDTRGKELIELCLGNQIRLLNGRTLGDSLGKYTCYNHMGTSVVDYLLASDSLMQNILYFNVSTFNPTLSDCHCKLSWKILSHHFLDIIPQPNSKVMGSKFKWQENSPQAFQSALQDKDSKNLISHFDTSSDINELAVKLNEILLTASKKCLRRPSPPKKSSRKIYTNKKFFDIDLIKMRKNVVSYAELYSKYPNDPYIHGRFYKLLRQYNKSRKYKKRKFREDILNQLDNLECNNPQVYWDLVRKLKESDSCDPSENIAADIWLDHFKSLNSLDNRFKKHINIPIDFRDQPNKFTATQVMESLALAAYIAAAVCSTLHAFVVKQRSLYFLGAITNCVAGSLGLIGCIIFFTADIFDAHHLYFSFAFCTIAGIGEIIAGVFFFRAWKPDDLSFNEQLNLKRSYVNNRKHKSQIERFQCYTISIR</sequence>
<keyword evidence="3" id="KW-0472">Membrane</keyword>
<dbReference type="Proteomes" id="UP000683360">
    <property type="component" value="Unassembled WGS sequence"/>
</dbReference>
<keyword evidence="1" id="KW-0175">Coiled coil</keyword>
<dbReference type="Gene3D" id="3.40.50.1110">
    <property type="entry name" value="SGNH hydrolase"/>
    <property type="match status" value="1"/>
</dbReference>
<dbReference type="SUPFAM" id="SSF56219">
    <property type="entry name" value="DNase I-like"/>
    <property type="match status" value="1"/>
</dbReference>
<dbReference type="Gene3D" id="3.60.10.10">
    <property type="entry name" value="Endonuclease/exonuclease/phosphatase"/>
    <property type="match status" value="1"/>
</dbReference>
<keyword evidence="3" id="KW-0812">Transmembrane</keyword>
<evidence type="ECO:0000256" key="2">
    <source>
        <dbReference type="SAM" id="MobiDB-lite"/>
    </source>
</evidence>
<dbReference type="InterPro" id="IPR005135">
    <property type="entry name" value="Endo/exonuclease/phosphatase"/>
</dbReference>
<accession>A0A8S3T954</accession>
<dbReference type="Pfam" id="PF03372">
    <property type="entry name" value="Exo_endo_phos"/>
    <property type="match status" value="1"/>
</dbReference>
<organism evidence="5 6">
    <name type="scientific">Mytilus edulis</name>
    <name type="common">Blue mussel</name>
    <dbReference type="NCBI Taxonomy" id="6550"/>
    <lineage>
        <taxon>Eukaryota</taxon>
        <taxon>Metazoa</taxon>
        <taxon>Spiralia</taxon>
        <taxon>Lophotrochozoa</taxon>
        <taxon>Mollusca</taxon>
        <taxon>Bivalvia</taxon>
        <taxon>Autobranchia</taxon>
        <taxon>Pteriomorphia</taxon>
        <taxon>Mytilida</taxon>
        <taxon>Mytiloidea</taxon>
        <taxon>Mytilidae</taxon>
        <taxon>Mytilinae</taxon>
        <taxon>Mytilus</taxon>
    </lineage>
</organism>
<dbReference type="AlphaFoldDB" id="A0A8S3T954"/>
<dbReference type="Gene3D" id="1.20.140.150">
    <property type="match status" value="1"/>
</dbReference>
<dbReference type="InterPro" id="IPR036514">
    <property type="entry name" value="SGNH_hydro_sf"/>
</dbReference>
<protein>
    <recommendedName>
        <fullName evidence="4">Endonuclease/exonuclease/phosphatase domain-containing protein</fullName>
    </recommendedName>
</protein>
<dbReference type="GO" id="GO:0003824">
    <property type="term" value="F:catalytic activity"/>
    <property type="evidence" value="ECO:0007669"/>
    <property type="project" value="InterPro"/>
</dbReference>
<feature type="transmembrane region" description="Helical" evidence="3">
    <location>
        <begin position="1169"/>
        <end position="1193"/>
    </location>
</feature>
<feature type="coiled-coil region" evidence="1">
    <location>
        <begin position="267"/>
        <end position="358"/>
    </location>
</feature>
<keyword evidence="3" id="KW-1133">Transmembrane helix</keyword>
<evidence type="ECO:0000313" key="6">
    <source>
        <dbReference type="Proteomes" id="UP000683360"/>
    </source>
</evidence>
<evidence type="ECO:0000259" key="4">
    <source>
        <dbReference type="Pfam" id="PF03372"/>
    </source>
</evidence>
<dbReference type="SUPFAM" id="SSF52266">
    <property type="entry name" value="SGNH hydrolase"/>
    <property type="match status" value="1"/>
</dbReference>
<evidence type="ECO:0000256" key="3">
    <source>
        <dbReference type="SAM" id="Phobius"/>
    </source>
</evidence>
<feature type="domain" description="Endonuclease/exonuclease/phosphatase" evidence="4">
    <location>
        <begin position="652"/>
        <end position="890"/>
    </location>
</feature>
<reference evidence="5" key="1">
    <citation type="submission" date="2021-03" db="EMBL/GenBank/DDBJ databases">
        <authorList>
            <person name="Bekaert M."/>
        </authorList>
    </citation>
    <scope>NUCLEOTIDE SEQUENCE</scope>
</reference>
<feature type="region of interest" description="Disordered" evidence="2">
    <location>
        <begin position="385"/>
        <end position="413"/>
    </location>
</feature>
<keyword evidence="6" id="KW-1185">Reference proteome</keyword>
<feature type="transmembrane region" description="Helical" evidence="3">
    <location>
        <begin position="1144"/>
        <end position="1162"/>
    </location>
</feature>
<evidence type="ECO:0000313" key="5">
    <source>
        <dbReference type="EMBL" id="CAG2230234.1"/>
    </source>
</evidence>
<feature type="compositionally biased region" description="Basic and acidic residues" evidence="2">
    <location>
        <begin position="399"/>
        <end position="413"/>
    </location>
</feature>
<dbReference type="InterPro" id="IPR036691">
    <property type="entry name" value="Endo/exonu/phosph_ase_sf"/>
</dbReference>
<dbReference type="EMBL" id="CAJPWZ010002055">
    <property type="protein sequence ID" value="CAG2230234.1"/>
    <property type="molecule type" value="Genomic_DNA"/>
</dbReference>
<evidence type="ECO:0000256" key="1">
    <source>
        <dbReference type="SAM" id="Coils"/>
    </source>
</evidence>
<gene>
    <name evidence="5" type="ORF">MEDL_43106</name>
</gene>